<evidence type="ECO:0000256" key="3">
    <source>
        <dbReference type="ARBA" id="ARBA00022989"/>
    </source>
</evidence>
<dbReference type="InterPro" id="IPR051415">
    <property type="entry name" value="LAAT-1"/>
</dbReference>
<comment type="subcellular location">
    <subcellularLocation>
        <location evidence="1">Membrane</location>
        <topology evidence="1">Multi-pass membrane protein</topology>
    </subcellularLocation>
</comment>
<sequence length="264" mass="28755">MPLPTNPATENVLGTIGTICWTVQLIPQLWKSWREKSTDGLSHWLVLVWGVAGAFLGVYVIVQSLSIPLIVQPQAFGILSLISWGQCLYYGQRRPFTIAISAFLAVTAVTAGFEAGMVYAIRPAYNAGNHTPVEFFGIFSSVIIALALAPQYYEIYRRREVVGISLIFMVVDCSGGVFSTLSLVFAKKFDVIAAVTYLLVVVLDGTVLLLAAILNPRARRKRAREAAANAVAAETISSTITIAPVENSDEEKAAYREERDGILP</sequence>
<dbReference type="OrthoDB" id="407617at2759"/>
<feature type="transmembrane region" description="Helical" evidence="5">
    <location>
        <begin position="98"/>
        <end position="121"/>
    </location>
</feature>
<keyword evidence="3 5" id="KW-1133">Transmembrane helix</keyword>
<dbReference type="GO" id="GO:0016020">
    <property type="term" value="C:membrane"/>
    <property type="evidence" value="ECO:0007669"/>
    <property type="project" value="UniProtKB-SubCell"/>
</dbReference>
<feature type="transmembrane region" description="Helical" evidence="5">
    <location>
        <begin position="42"/>
        <end position="62"/>
    </location>
</feature>
<evidence type="ECO:0000313" key="6">
    <source>
        <dbReference type="EMBL" id="EKM50492.1"/>
    </source>
</evidence>
<evidence type="ECO:0000256" key="2">
    <source>
        <dbReference type="ARBA" id="ARBA00022692"/>
    </source>
</evidence>
<keyword evidence="2 5" id="KW-0812">Transmembrane</keyword>
<dbReference type="EMBL" id="JH930478">
    <property type="protein sequence ID" value="EKM50492.1"/>
    <property type="molecule type" value="Genomic_DNA"/>
</dbReference>
<dbReference type="GeneID" id="18918660"/>
<proteinExistence type="predicted"/>
<gene>
    <name evidence="6" type="ORF">PHACADRAFT_263811</name>
</gene>
<organism evidence="6 7">
    <name type="scientific">Phanerochaete carnosa (strain HHB-10118-sp)</name>
    <name type="common">White-rot fungus</name>
    <name type="synonym">Peniophora carnosa</name>
    <dbReference type="NCBI Taxonomy" id="650164"/>
    <lineage>
        <taxon>Eukaryota</taxon>
        <taxon>Fungi</taxon>
        <taxon>Dikarya</taxon>
        <taxon>Basidiomycota</taxon>
        <taxon>Agaricomycotina</taxon>
        <taxon>Agaricomycetes</taxon>
        <taxon>Polyporales</taxon>
        <taxon>Phanerochaetaceae</taxon>
        <taxon>Phanerochaete</taxon>
    </lineage>
</organism>
<keyword evidence="7" id="KW-1185">Reference proteome</keyword>
<dbReference type="AlphaFoldDB" id="K5WJR2"/>
<dbReference type="HOGENOM" id="CLU_040201_0_0_1"/>
<dbReference type="SMART" id="SM00679">
    <property type="entry name" value="CTNS"/>
    <property type="match status" value="2"/>
</dbReference>
<feature type="transmembrane region" description="Helical" evidence="5">
    <location>
        <begin position="161"/>
        <end position="185"/>
    </location>
</feature>
<dbReference type="InterPro" id="IPR006603">
    <property type="entry name" value="PQ-loop_rpt"/>
</dbReference>
<dbReference type="InParanoid" id="K5WJR2"/>
<name>K5WJR2_PHACS</name>
<feature type="transmembrane region" description="Helical" evidence="5">
    <location>
        <begin position="133"/>
        <end position="149"/>
    </location>
</feature>
<dbReference type="Gene3D" id="1.20.1280.290">
    <property type="match status" value="2"/>
</dbReference>
<feature type="transmembrane region" description="Helical" evidence="5">
    <location>
        <begin position="191"/>
        <end position="214"/>
    </location>
</feature>
<evidence type="ECO:0000256" key="5">
    <source>
        <dbReference type="SAM" id="Phobius"/>
    </source>
</evidence>
<protein>
    <recommendedName>
        <fullName evidence="8">PQ-loop-domain-containing protein</fullName>
    </recommendedName>
</protein>
<dbReference type="FunCoup" id="K5WJR2">
    <property type="interactions" value="3"/>
</dbReference>
<reference evidence="6 7" key="1">
    <citation type="journal article" date="2012" name="BMC Genomics">
        <title>Comparative genomics of the white-rot fungi, Phanerochaete carnosa and P. chrysosporium, to elucidate the genetic basis of the distinct wood types they colonize.</title>
        <authorList>
            <person name="Suzuki H."/>
            <person name="MacDonald J."/>
            <person name="Syed K."/>
            <person name="Salamov A."/>
            <person name="Hori C."/>
            <person name="Aerts A."/>
            <person name="Henrissat B."/>
            <person name="Wiebenga A."/>
            <person name="vanKuyk P.A."/>
            <person name="Barry K."/>
            <person name="Lindquist E."/>
            <person name="LaButti K."/>
            <person name="Lapidus A."/>
            <person name="Lucas S."/>
            <person name="Coutinho P."/>
            <person name="Gong Y."/>
            <person name="Samejima M."/>
            <person name="Mahadevan R."/>
            <person name="Abou-Zaid M."/>
            <person name="de Vries R.P."/>
            <person name="Igarashi K."/>
            <person name="Yadav J.S."/>
            <person name="Grigoriev I.V."/>
            <person name="Master E.R."/>
        </authorList>
    </citation>
    <scope>NUCLEOTIDE SEQUENCE [LARGE SCALE GENOMIC DNA]</scope>
    <source>
        <strain evidence="6 7">HHB-10118-sp</strain>
    </source>
</reference>
<evidence type="ECO:0000256" key="1">
    <source>
        <dbReference type="ARBA" id="ARBA00004141"/>
    </source>
</evidence>
<keyword evidence="4 5" id="KW-0472">Membrane</keyword>
<dbReference type="KEGG" id="pco:PHACADRAFT_263811"/>
<dbReference type="PANTHER" id="PTHR16201:SF37">
    <property type="entry name" value="PQ-LOOP REPEAT-CONTAINING PROTEIN"/>
    <property type="match status" value="1"/>
</dbReference>
<dbReference type="Proteomes" id="UP000008370">
    <property type="component" value="Unassembled WGS sequence"/>
</dbReference>
<dbReference type="RefSeq" id="XP_007400764.1">
    <property type="nucleotide sequence ID" value="XM_007400702.1"/>
</dbReference>
<dbReference type="Pfam" id="PF04193">
    <property type="entry name" value="PQ-loop"/>
    <property type="match status" value="2"/>
</dbReference>
<dbReference type="PANTHER" id="PTHR16201">
    <property type="entry name" value="SEVEN TRANSMEMBRANE PROTEIN 1-RELATED"/>
    <property type="match status" value="1"/>
</dbReference>
<evidence type="ECO:0000313" key="7">
    <source>
        <dbReference type="Proteomes" id="UP000008370"/>
    </source>
</evidence>
<evidence type="ECO:0000256" key="4">
    <source>
        <dbReference type="ARBA" id="ARBA00023136"/>
    </source>
</evidence>
<accession>K5WJR2</accession>
<evidence type="ECO:0008006" key="8">
    <source>
        <dbReference type="Google" id="ProtNLM"/>
    </source>
</evidence>